<dbReference type="Proteomes" id="UP001500784">
    <property type="component" value="Unassembled WGS sequence"/>
</dbReference>
<dbReference type="Gene3D" id="1.10.1660.10">
    <property type="match status" value="1"/>
</dbReference>
<protein>
    <submittedName>
        <fullName evidence="3">MerR family transcriptional regulator</fullName>
    </submittedName>
</protein>
<dbReference type="CDD" id="cd00592">
    <property type="entry name" value="HTH_MerR-like"/>
    <property type="match status" value="1"/>
</dbReference>
<evidence type="ECO:0000259" key="2">
    <source>
        <dbReference type="PROSITE" id="PS50937"/>
    </source>
</evidence>
<dbReference type="SMART" id="SM00422">
    <property type="entry name" value="HTH_MERR"/>
    <property type="match status" value="1"/>
</dbReference>
<dbReference type="RefSeq" id="WP_211372430.1">
    <property type="nucleotide sequence ID" value="NZ_BAAALV010000004.1"/>
</dbReference>
<feature type="domain" description="HTH merR-type" evidence="2">
    <location>
        <begin position="2"/>
        <end position="71"/>
    </location>
</feature>
<evidence type="ECO:0000313" key="4">
    <source>
        <dbReference type="Proteomes" id="UP001500784"/>
    </source>
</evidence>
<sequence>MAWSTRQLADLTGVTLRSIRHWHDVGLLPDPERRSNGYKQYTARHLVLALRIARLTGLGFTLEQVAGMLESEEQGQESLHGLRTELDGRITELTRIRADIDKLIARGTSPDLSPEALLAMEALGPGPGSRNVAILLARLLPNDAMPSFAETMHGAPEALTRLNTELMQLPPDTPEAEITALAERGAALITAFLAERGDALQHFDISIREQEGADAMTALMNEHLNTAQQRVMTLFIERLTRADEPIGVTDSGPAAGIA</sequence>
<evidence type="ECO:0000256" key="1">
    <source>
        <dbReference type="ARBA" id="ARBA00023125"/>
    </source>
</evidence>
<dbReference type="PANTHER" id="PTHR30204:SF93">
    <property type="entry name" value="HTH MERR-TYPE DOMAIN-CONTAINING PROTEIN"/>
    <property type="match status" value="1"/>
</dbReference>
<dbReference type="SUPFAM" id="SSF46955">
    <property type="entry name" value="Putative DNA-binding domain"/>
    <property type="match status" value="1"/>
</dbReference>
<keyword evidence="1" id="KW-0238">DNA-binding</keyword>
<dbReference type="InterPro" id="IPR009061">
    <property type="entry name" value="DNA-bd_dom_put_sf"/>
</dbReference>
<reference evidence="3 4" key="1">
    <citation type="journal article" date="2019" name="Int. J. Syst. Evol. Microbiol.">
        <title>The Global Catalogue of Microorganisms (GCM) 10K type strain sequencing project: providing services to taxonomists for standard genome sequencing and annotation.</title>
        <authorList>
            <consortium name="The Broad Institute Genomics Platform"/>
            <consortium name="The Broad Institute Genome Sequencing Center for Infectious Disease"/>
            <person name="Wu L."/>
            <person name="Ma J."/>
        </authorList>
    </citation>
    <scope>NUCLEOTIDE SEQUENCE [LARGE SCALE GENOMIC DNA]</scope>
    <source>
        <strain evidence="3 4">JCM 13316</strain>
    </source>
</reference>
<dbReference type="PANTHER" id="PTHR30204">
    <property type="entry name" value="REDOX-CYCLING DRUG-SENSING TRANSCRIPTIONAL ACTIVATOR SOXR"/>
    <property type="match status" value="1"/>
</dbReference>
<comment type="caution">
    <text evidence="3">The sequence shown here is derived from an EMBL/GenBank/DDBJ whole genome shotgun (WGS) entry which is preliminary data.</text>
</comment>
<dbReference type="Pfam" id="PF13411">
    <property type="entry name" value="MerR_1"/>
    <property type="match status" value="1"/>
</dbReference>
<organism evidence="3 4">
    <name type="scientific">Arthrobacter gandavensis</name>
    <dbReference type="NCBI Taxonomy" id="169960"/>
    <lineage>
        <taxon>Bacteria</taxon>
        <taxon>Bacillati</taxon>
        <taxon>Actinomycetota</taxon>
        <taxon>Actinomycetes</taxon>
        <taxon>Micrococcales</taxon>
        <taxon>Micrococcaceae</taxon>
        <taxon>Arthrobacter</taxon>
    </lineage>
</organism>
<dbReference type="PROSITE" id="PS50937">
    <property type="entry name" value="HTH_MERR_2"/>
    <property type="match status" value="1"/>
</dbReference>
<keyword evidence="4" id="KW-1185">Reference proteome</keyword>
<gene>
    <name evidence="3" type="ORF">GCM10009688_22960</name>
</gene>
<dbReference type="EMBL" id="BAAALV010000004">
    <property type="protein sequence ID" value="GAA1917286.1"/>
    <property type="molecule type" value="Genomic_DNA"/>
</dbReference>
<dbReference type="InterPro" id="IPR047057">
    <property type="entry name" value="MerR_fam"/>
</dbReference>
<evidence type="ECO:0000313" key="3">
    <source>
        <dbReference type="EMBL" id="GAA1917286.1"/>
    </source>
</evidence>
<dbReference type="InterPro" id="IPR000551">
    <property type="entry name" value="MerR-type_HTH_dom"/>
</dbReference>
<name>A0ABN2PDV8_9MICC</name>
<proteinExistence type="predicted"/>
<accession>A0ABN2PDV8</accession>